<dbReference type="InterPro" id="IPR050478">
    <property type="entry name" value="Ethylene_sulfur-biosynth"/>
</dbReference>
<dbReference type="Gene3D" id="3.90.1150.10">
    <property type="entry name" value="Aspartate Aminotransferase, domain 1"/>
    <property type="match status" value="1"/>
</dbReference>
<dbReference type="WBParaSite" id="nRc.2.0.1.t45816-RA">
    <property type="protein sequence ID" value="nRc.2.0.1.t45816-RA"/>
    <property type="gene ID" value="nRc.2.0.1.g45816"/>
</dbReference>
<evidence type="ECO:0000256" key="1">
    <source>
        <dbReference type="ARBA" id="ARBA00022898"/>
    </source>
</evidence>
<protein>
    <submittedName>
        <fullName evidence="4">Aminotransferase class I/classII domain-containing protein</fullName>
    </submittedName>
</protein>
<feature type="domain" description="Aminotransferase class I/classII large" evidence="2">
    <location>
        <begin position="60"/>
        <end position="371"/>
    </location>
</feature>
<dbReference type="PRINTS" id="PR00753">
    <property type="entry name" value="ACCSYNTHASE"/>
</dbReference>
<dbReference type="InterPro" id="IPR004839">
    <property type="entry name" value="Aminotransferase_I/II_large"/>
</dbReference>
<dbReference type="PANTHER" id="PTHR43795:SF39">
    <property type="entry name" value="AMINOTRANSFERASE CLASS I_CLASSII DOMAIN-CONTAINING PROTEIN"/>
    <property type="match status" value="1"/>
</dbReference>
<name>A0A915L7U5_ROMCU</name>
<dbReference type="InterPro" id="IPR015421">
    <property type="entry name" value="PyrdxlP-dep_Trfase_major"/>
</dbReference>
<dbReference type="InterPro" id="IPR015422">
    <property type="entry name" value="PyrdxlP-dep_Trfase_small"/>
</dbReference>
<evidence type="ECO:0000313" key="3">
    <source>
        <dbReference type="Proteomes" id="UP000887565"/>
    </source>
</evidence>
<dbReference type="GO" id="GO:0030170">
    <property type="term" value="F:pyridoxal phosphate binding"/>
    <property type="evidence" value="ECO:0007669"/>
    <property type="project" value="InterPro"/>
</dbReference>
<dbReference type="OMA" id="PYYGTFV"/>
<accession>A0A915L7U5</accession>
<dbReference type="InterPro" id="IPR015424">
    <property type="entry name" value="PyrdxlP-dep_Trfase"/>
</dbReference>
<keyword evidence="1" id="KW-0663">Pyridoxal phosphate</keyword>
<dbReference type="CDD" id="cd00609">
    <property type="entry name" value="AAT_like"/>
    <property type="match status" value="1"/>
</dbReference>
<reference evidence="4" key="1">
    <citation type="submission" date="2022-11" db="UniProtKB">
        <authorList>
            <consortium name="WormBaseParasite"/>
        </authorList>
    </citation>
    <scope>IDENTIFICATION</scope>
</reference>
<organism evidence="3 4">
    <name type="scientific">Romanomermis culicivorax</name>
    <name type="common">Nematode worm</name>
    <dbReference type="NCBI Taxonomy" id="13658"/>
    <lineage>
        <taxon>Eukaryota</taxon>
        <taxon>Metazoa</taxon>
        <taxon>Ecdysozoa</taxon>
        <taxon>Nematoda</taxon>
        <taxon>Enoplea</taxon>
        <taxon>Dorylaimia</taxon>
        <taxon>Mermithida</taxon>
        <taxon>Mermithoidea</taxon>
        <taxon>Mermithidae</taxon>
        <taxon>Romanomermis</taxon>
    </lineage>
</organism>
<dbReference type="Proteomes" id="UP000887565">
    <property type="component" value="Unplaced"/>
</dbReference>
<keyword evidence="3" id="KW-1185">Reference proteome</keyword>
<dbReference type="GO" id="GO:0006520">
    <property type="term" value="P:amino acid metabolic process"/>
    <property type="evidence" value="ECO:0007669"/>
    <property type="project" value="TreeGrafter"/>
</dbReference>
<proteinExistence type="predicted"/>
<dbReference type="Gene3D" id="3.40.640.10">
    <property type="entry name" value="Type I PLP-dependent aspartate aminotransferase-like (Major domain)"/>
    <property type="match status" value="1"/>
</dbReference>
<dbReference type="SUPFAM" id="SSF53383">
    <property type="entry name" value="PLP-dependent transferases"/>
    <property type="match status" value="1"/>
</dbReference>
<dbReference type="GO" id="GO:0008483">
    <property type="term" value="F:transaminase activity"/>
    <property type="evidence" value="ECO:0007669"/>
    <property type="project" value="TreeGrafter"/>
</dbReference>
<dbReference type="AlphaFoldDB" id="A0A915L7U5"/>
<dbReference type="Pfam" id="PF00155">
    <property type="entry name" value="Aminotran_1_2"/>
    <property type="match status" value="1"/>
</dbReference>
<evidence type="ECO:0000259" key="2">
    <source>
        <dbReference type="Pfam" id="PF00155"/>
    </source>
</evidence>
<dbReference type="PANTHER" id="PTHR43795">
    <property type="entry name" value="BIFUNCTIONAL ASPARTATE AMINOTRANSFERASE AND GLUTAMATE/ASPARTATE-PREPHENATE AMINOTRANSFERASE-RELATED"/>
    <property type="match status" value="1"/>
</dbReference>
<evidence type="ECO:0000313" key="4">
    <source>
        <dbReference type="WBParaSite" id="nRc.2.0.1.t45816-RA"/>
    </source>
</evidence>
<sequence length="373" mass="43000">MNTNRLLNDGNRMDLSKRVVNLLEKDEEFLCKWLHKCQDEPWSLETSNGYVNLGTAESSLCHDILTAKINEIDFFKLDPSMLRYFKFHGTQSCRESTSKFVEKYFKPSEKIDPENLIILAGSTAVFDLLAHIIADPGEYFMCATPYYSRIADDVYERSLVRTIHVPLEVNEGINGELTARMNVQWFEESYNESISQGKTIRAIVVVNPSNPLGIVHCKDDLLSIVEFAIRKNLYVIFDEVYALSIYRDGKDEFCSILSHLNSFPQQSNLIWLWGLSKDLCNAGFRFSVFYSKDQNILKMAKTLCFSGCVPPVIQHLTEKLLTDHEWLDNVYFPRNRGALRKNCEIVEEWLNKLKIPYCTPNSGMFVFVNFAEV</sequence>